<name>A0A0A2M0K7_9FLAO</name>
<dbReference type="OrthoDB" id="9765957at2"/>
<reference evidence="1 2" key="1">
    <citation type="submission" date="2013-09" db="EMBL/GenBank/DDBJ databases">
        <authorList>
            <person name="Zeng Z."/>
            <person name="Chen C."/>
        </authorList>
    </citation>
    <scope>NUCLEOTIDE SEQUENCE [LARGE SCALE GENOMIC DNA]</scope>
    <source>
        <strain evidence="1 2">WB 3.3-2</strain>
    </source>
</reference>
<dbReference type="EMBL" id="JRLX01000016">
    <property type="protein sequence ID" value="KGO85794.1"/>
    <property type="molecule type" value="Genomic_DNA"/>
</dbReference>
<evidence type="ECO:0000313" key="1">
    <source>
        <dbReference type="EMBL" id="KGO85794.1"/>
    </source>
</evidence>
<gene>
    <name evidence="1" type="ORF">Q765_14300</name>
</gene>
<dbReference type="STRING" id="1121895.GCA_000378485_03664"/>
<keyword evidence="2" id="KW-1185">Reference proteome</keyword>
<protein>
    <recommendedName>
        <fullName evidence="3">Fibronectin type-III domain-containing protein</fullName>
    </recommendedName>
</protein>
<proteinExistence type="predicted"/>
<comment type="caution">
    <text evidence="1">The sequence shown here is derived from an EMBL/GenBank/DDBJ whole genome shotgun (WGS) entry which is preliminary data.</text>
</comment>
<dbReference type="AlphaFoldDB" id="A0A0A2M0K7"/>
<sequence length="263" mass="28795">MKRILLSFIVIGLLTGCQVENINYSVPVMATYEPQNVLTTSASLGGITLSEGGKEITEYGIVYGTNPEPTTNDTKKAEGSRLGDFYYNYEIFNPATTYYYRSYGTNATGTGYGETYTFTTSEEAPCNPTQDNRVNLGTYFNYLNITYVDLNDYGGFVDGNVIFVAGSGNSIITINAGFNEVNGRLPLTGTYTTVYGFETNETQSEGKIHLGISNYNGGDIGGDFAPPGLKVYVQNNNGVISLIFCDLVISQYYKLNGKFTYRP</sequence>
<dbReference type="eggNOG" id="COG3656">
    <property type="taxonomic scope" value="Bacteria"/>
</dbReference>
<accession>A0A0A2M0K7</accession>
<evidence type="ECO:0008006" key="3">
    <source>
        <dbReference type="Google" id="ProtNLM"/>
    </source>
</evidence>
<evidence type="ECO:0000313" key="2">
    <source>
        <dbReference type="Proteomes" id="UP000030152"/>
    </source>
</evidence>
<dbReference type="PROSITE" id="PS51257">
    <property type="entry name" value="PROKAR_LIPOPROTEIN"/>
    <property type="match status" value="1"/>
</dbReference>
<organism evidence="1 2">
    <name type="scientific">Flavobacterium rivuli WB 3.3-2 = DSM 21788</name>
    <dbReference type="NCBI Taxonomy" id="1121895"/>
    <lineage>
        <taxon>Bacteria</taxon>
        <taxon>Pseudomonadati</taxon>
        <taxon>Bacteroidota</taxon>
        <taxon>Flavobacteriia</taxon>
        <taxon>Flavobacteriales</taxon>
        <taxon>Flavobacteriaceae</taxon>
        <taxon>Flavobacterium</taxon>
    </lineage>
</organism>
<dbReference type="Proteomes" id="UP000030152">
    <property type="component" value="Unassembled WGS sequence"/>
</dbReference>
<dbReference type="RefSeq" id="WP_020214839.1">
    <property type="nucleotide sequence ID" value="NZ_JRLX01000016.1"/>
</dbReference>